<comment type="caution">
    <text evidence="2">The sequence shown here is derived from an EMBL/GenBank/DDBJ whole genome shotgun (WGS) entry which is preliminary data.</text>
</comment>
<proteinExistence type="predicted"/>
<evidence type="ECO:0000313" key="3">
    <source>
        <dbReference type="Proteomes" id="UP000652761"/>
    </source>
</evidence>
<sequence length="356" mass="39002">MWVRTMLVEFSSSCAAIAAAILLLRLLLLLLFVVAAIATVATTTAATTIAAPAIATAAAAVVMLSLLSLHLLPGVEVDLHSSLANGWAQSAHRFCGAYECDKGMRRVLNATALGVAFLLPPLSGRRLHGRHASRVGRPADVRLEKATVAYVTFRWRPLLDQGELLQGSSGWFEVLEVRGACSRREDVVWSRENAEEFLVFVFFAKPDLSRSCCEHERDMSFRRDMVLKAILPLSRPQLRGGASALVTLMERVAHKCGTVEVLSSALDTLTSEFELYVRLRERRQWDSDFPELVFNRFEVCPGVGTIVIVVTVDVCMHATCRALGGLQPSPAVGLEKATAAYVAFRWGRRAMCGDQS</sequence>
<name>A0A843VB34_COLES</name>
<dbReference type="EMBL" id="NMUH01001268">
    <property type="protein sequence ID" value="MQL90734.1"/>
    <property type="molecule type" value="Genomic_DNA"/>
</dbReference>
<gene>
    <name evidence="2" type="ORF">Taro_023323</name>
</gene>
<dbReference type="Proteomes" id="UP000652761">
    <property type="component" value="Unassembled WGS sequence"/>
</dbReference>
<accession>A0A843VB34</accession>
<organism evidence="2 3">
    <name type="scientific">Colocasia esculenta</name>
    <name type="common">Wild taro</name>
    <name type="synonym">Arum esculentum</name>
    <dbReference type="NCBI Taxonomy" id="4460"/>
    <lineage>
        <taxon>Eukaryota</taxon>
        <taxon>Viridiplantae</taxon>
        <taxon>Streptophyta</taxon>
        <taxon>Embryophyta</taxon>
        <taxon>Tracheophyta</taxon>
        <taxon>Spermatophyta</taxon>
        <taxon>Magnoliopsida</taxon>
        <taxon>Liliopsida</taxon>
        <taxon>Araceae</taxon>
        <taxon>Aroideae</taxon>
        <taxon>Colocasieae</taxon>
        <taxon>Colocasia</taxon>
    </lineage>
</organism>
<feature type="transmembrane region" description="Helical" evidence="1">
    <location>
        <begin position="48"/>
        <end position="72"/>
    </location>
</feature>
<evidence type="ECO:0000256" key="1">
    <source>
        <dbReference type="SAM" id="Phobius"/>
    </source>
</evidence>
<dbReference type="AlphaFoldDB" id="A0A843VB34"/>
<keyword evidence="1" id="KW-1133">Transmembrane helix</keyword>
<keyword evidence="3" id="KW-1185">Reference proteome</keyword>
<keyword evidence="1" id="KW-0472">Membrane</keyword>
<evidence type="ECO:0000313" key="2">
    <source>
        <dbReference type="EMBL" id="MQL90734.1"/>
    </source>
</evidence>
<protein>
    <submittedName>
        <fullName evidence="2">Uncharacterized protein</fullName>
    </submittedName>
</protein>
<keyword evidence="1" id="KW-0812">Transmembrane</keyword>
<reference evidence="2" key="1">
    <citation type="submission" date="2017-07" db="EMBL/GenBank/DDBJ databases">
        <title>Taro Niue Genome Assembly and Annotation.</title>
        <authorList>
            <person name="Atibalentja N."/>
            <person name="Keating K."/>
            <person name="Fields C.J."/>
        </authorList>
    </citation>
    <scope>NUCLEOTIDE SEQUENCE</scope>
    <source>
        <strain evidence="2">Niue_2</strain>
        <tissue evidence="2">Leaf</tissue>
    </source>
</reference>